<sequence>TLFFSELRFTLYKWHVRCTIFCSCFEIALSIERILSIIMPRRYHFSDIAWKTLVSLTVCIWFVNFTRIFLHQTTSEDHYAAGLAVSTAIEVSVLAAGTAGMRVCKARHVRMYGKASLTERYQVYYEHLHSTCCCPQVKEAYEMSRAVIPTYITSFCLKVYLSIDVF</sequence>
<feature type="transmembrane region" description="Helical" evidence="1">
    <location>
        <begin position="48"/>
        <end position="70"/>
    </location>
</feature>
<feature type="non-terminal residue" evidence="2">
    <location>
        <position position="1"/>
    </location>
</feature>
<protein>
    <recommendedName>
        <fullName evidence="4">G protein-coupled receptor</fullName>
    </recommendedName>
</protein>
<dbReference type="AlphaFoldDB" id="A0AAV5TCH1"/>
<keyword evidence="1" id="KW-0472">Membrane</keyword>
<reference evidence="2" key="1">
    <citation type="submission" date="2023-10" db="EMBL/GenBank/DDBJ databases">
        <title>Genome assembly of Pristionchus species.</title>
        <authorList>
            <person name="Yoshida K."/>
            <person name="Sommer R.J."/>
        </authorList>
    </citation>
    <scope>NUCLEOTIDE SEQUENCE</scope>
    <source>
        <strain evidence="2">RS0144</strain>
    </source>
</reference>
<evidence type="ECO:0000256" key="1">
    <source>
        <dbReference type="SAM" id="Phobius"/>
    </source>
</evidence>
<gene>
    <name evidence="2" type="ORF">PENTCL1PPCAC_15441</name>
</gene>
<evidence type="ECO:0008006" key="4">
    <source>
        <dbReference type="Google" id="ProtNLM"/>
    </source>
</evidence>
<organism evidence="2 3">
    <name type="scientific">Pristionchus entomophagus</name>
    <dbReference type="NCBI Taxonomy" id="358040"/>
    <lineage>
        <taxon>Eukaryota</taxon>
        <taxon>Metazoa</taxon>
        <taxon>Ecdysozoa</taxon>
        <taxon>Nematoda</taxon>
        <taxon>Chromadorea</taxon>
        <taxon>Rhabditida</taxon>
        <taxon>Rhabditina</taxon>
        <taxon>Diplogasteromorpha</taxon>
        <taxon>Diplogasteroidea</taxon>
        <taxon>Neodiplogasteridae</taxon>
        <taxon>Pristionchus</taxon>
    </lineage>
</organism>
<feature type="transmembrane region" description="Helical" evidence="1">
    <location>
        <begin position="82"/>
        <end position="104"/>
    </location>
</feature>
<evidence type="ECO:0000313" key="3">
    <source>
        <dbReference type="Proteomes" id="UP001432027"/>
    </source>
</evidence>
<dbReference type="Proteomes" id="UP001432027">
    <property type="component" value="Unassembled WGS sequence"/>
</dbReference>
<keyword evidence="3" id="KW-1185">Reference proteome</keyword>
<dbReference type="EMBL" id="BTSX01000004">
    <property type="protein sequence ID" value="GMS93266.1"/>
    <property type="molecule type" value="Genomic_DNA"/>
</dbReference>
<keyword evidence="1" id="KW-1133">Transmembrane helix</keyword>
<proteinExistence type="predicted"/>
<comment type="caution">
    <text evidence="2">The sequence shown here is derived from an EMBL/GenBank/DDBJ whole genome shotgun (WGS) entry which is preliminary data.</text>
</comment>
<name>A0AAV5TCH1_9BILA</name>
<accession>A0AAV5TCH1</accession>
<evidence type="ECO:0000313" key="2">
    <source>
        <dbReference type="EMBL" id="GMS93266.1"/>
    </source>
</evidence>
<keyword evidence="1" id="KW-0812">Transmembrane</keyword>